<dbReference type="AlphaFoldDB" id="A0A8H6Y435"/>
<reference evidence="1" key="1">
    <citation type="submission" date="2020-05" db="EMBL/GenBank/DDBJ databases">
        <title>Mycena genomes resolve the evolution of fungal bioluminescence.</title>
        <authorList>
            <person name="Tsai I.J."/>
        </authorList>
    </citation>
    <scope>NUCLEOTIDE SEQUENCE</scope>
    <source>
        <strain evidence="1">CCC161011</strain>
    </source>
</reference>
<evidence type="ECO:0000313" key="2">
    <source>
        <dbReference type="Proteomes" id="UP000620124"/>
    </source>
</evidence>
<accession>A0A8H6Y435</accession>
<gene>
    <name evidence="1" type="ORF">MVEN_01169200</name>
</gene>
<sequence>MPLDLLRAKNVAGVAPTDYKTLHVSSLIAYRRPLSKLGAAPGPHRLQSVGTHSPLNIHILRRALRLCSRTRCARPEAPGLVNPAAVESSLPIRMQTASGSTYAQHPNYDILLAGGRGGRSRHPSSFVLCLTFLAWGPSPSPISSPAPPALSVPVPSVDLASRDVAMEPSPSPHGALDVQCAAQRGHRARAKGEVSLPRISVAWLWSPMAPPLAPYTPNPIYDASHHEHHPIPRVPRLFTAPSSMTVAHDILSPSIGTPLWGTGYSLQGCGILCTSLGSC</sequence>
<dbReference type="EMBL" id="JACAZI010000009">
    <property type="protein sequence ID" value="KAF7352064.1"/>
    <property type="molecule type" value="Genomic_DNA"/>
</dbReference>
<organism evidence="1 2">
    <name type="scientific">Mycena venus</name>
    <dbReference type="NCBI Taxonomy" id="2733690"/>
    <lineage>
        <taxon>Eukaryota</taxon>
        <taxon>Fungi</taxon>
        <taxon>Dikarya</taxon>
        <taxon>Basidiomycota</taxon>
        <taxon>Agaricomycotina</taxon>
        <taxon>Agaricomycetes</taxon>
        <taxon>Agaricomycetidae</taxon>
        <taxon>Agaricales</taxon>
        <taxon>Marasmiineae</taxon>
        <taxon>Mycenaceae</taxon>
        <taxon>Mycena</taxon>
    </lineage>
</organism>
<evidence type="ECO:0000313" key="1">
    <source>
        <dbReference type="EMBL" id="KAF7352064.1"/>
    </source>
</evidence>
<proteinExistence type="predicted"/>
<protein>
    <submittedName>
        <fullName evidence="1">Uncharacterized protein</fullName>
    </submittedName>
</protein>
<comment type="caution">
    <text evidence="1">The sequence shown here is derived from an EMBL/GenBank/DDBJ whole genome shotgun (WGS) entry which is preliminary data.</text>
</comment>
<keyword evidence="2" id="KW-1185">Reference proteome</keyword>
<name>A0A8H6Y435_9AGAR</name>
<dbReference type="Proteomes" id="UP000620124">
    <property type="component" value="Unassembled WGS sequence"/>
</dbReference>